<keyword evidence="4" id="KW-1185">Reference proteome</keyword>
<dbReference type="Pfam" id="PF01183">
    <property type="entry name" value="Glyco_hydro_25"/>
    <property type="match status" value="1"/>
</dbReference>
<evidence type="ECO:0000313" key="4">
    <source>
        <dbReference type="Proteomes" id="UP001164718"/>
    </source>
</evidence>
<dbReference type="Pfam" id="PF01476">
    <property type="entry name" value="LysM"/>
    <property type="match status" value="1"/>
</dbReference>
<dbReference type="SUPFAM" id="SSF51445">
    <property type="entry name" value="(Trans)glycosidases"/>
    <property type="match status" value="1"/>
</dbReference>
<dbReference type="RefSeq" id="WP_275418125.1">
    <property type="nucleotide sequence ID" value="NZ_CP106878.1"/>
</dbReference>
<dbReference type="CDD" id="cd00118">
    <property type="entry name" value="LysM"/>
    <property type="match status" value="1"/>
</dbReference>
<dbReference type="GO" id="GO:0003796">
    <property type="term" value="F:lysozyme activity"/>
    <property type="evidence" value="ECO:0007669"/>
    <property type="project" value="InterPro"/>
</dbReference>
<dbReference type="PANTHER" id="PTHR34135:SF1">
    <property type="entry name" value="GLYCOSYL HYDROLASE FAMILY 25"/>
    <property type="match status" value="1"/>
</dbReference>
<dbReference type="CDD" id="cd06523">
    <property type="entry name" value="GH25_PlyB-like"/>
    <property type="match status" value="1"/>
</dbReference>
<evidence type="ECO:0000256" key="1">
    <source>
        <dbReference type="ARBA" id="ARBA00010646"/>
    </source>
</evidence>
<dbReference type="SUPFAM" id="SSF54106">
    <property type="entry name" value="LysM domain"/>
    <property type="match status" value="1"/>
</dbReference>
<reference evidence="3" key="1">
    <citation type="submission" date="2022-09" db="EMBL/GenBank/DDBJ databases">
        <title>Complete Genomes of Fervidibacillus albus and Fervidibacillus halotolerans isolated from tidal flat sediments.</title>
        <authorList>
            <person name="Kwon K.K."/>
            <person name="Yang S.-H."/>
            <person name="Park M.J."/>
            <person name="Oh H.-M."/>
        </authorList>
    </citation>
    <scope>NUCLEOTIDE SEQUENCE</scope>
    <source>
        <strain evidence="3">MEBiC13591</strain>
    </source>
</reference>
<proteinExistence type="inferred from homology"/>
<organism evidence="3 4">
    <name type="scientific">Fervidibacillus albus</name>
    <dbReference type="NCBI Taxonomy" id="2980026"/>
    <lineage>
        <taxon>Bacteria</taxon>
        <taxon>Bacillati</taxon>
        <taxon>Bacillota</taxon>
        <taxon>Bacilli</taxon>
        <taxon>Bacillales</taxon>
        <taxon>Bacillaceae</taxon>
        <taxon>Fervidibacillus</taxon>
    </lineage>
</organism>
<comment type="similarity">
    <text evidence="1">Belongs to the glycosyl hydrolase 25 family.</text>
</comment>
<dbReference type="PROSITE" id="PS51782">
    <property type="entry name" value="LYSM"/>
    <property type="match status" value="1"/>
</dbReference>
<dbReference type="InterPro" id="IPR002053">
    <property type="entry name" value="Glyco_hydro_25"/>
</dbReference>
<dbReference type="Gene3D" id="3.20.20.80">
    <property type="entry name" value="Glycosidases"/>
    <property type="match status" value="1"/>
</dbReference>
<dbReference type="PANTHER" id="PTHR34135">
    <property type="entry name" value="LYSOZYME"/>
    <property type="match status" value="1"/>
</dbReference>
<dbReference type="InterPro" id="IPR036779">
    <property type="entry name" value="LysM_dom_sf"/>
</dbReference>
<dbReference type="GO" id="GO:0016998">
    <property type="term" value="P:cell wall macromolecule catabolic process"/>
    <property type="evidence" value="ECO:0007669"/>
    <property type="project" value="InterPro"/>
</dbReference>
<gene>
    <name evidence="3" type="ORF">OE104_03130</name>
</gene>
<name>A0A9E8LVQ5_9BACI</name>
<dbReference type="GO" id="GO:0016052">
    <property type="term" value="P:carbohydrate catabolic process"/>
    <property type="evidence" value="ECO:0007669"/>
    <property type="project" value="TreeGrafter"/>
</dbReference>
<dbReference type="AlphaFoldDB" id="A0A9E8LVQ5"/>
<sequence length="295" mass="33564">MGHIVDLSHHQHPSLIDYDKLAKQLDFAIIRTQYGSKTIDKYYKTHHAELRKRGVPTAAYAWVRGVSILDMQVEAKDFYNRTKDINPTFWFLDVEEESMKDMRNGVSAYVKKLRELGAKKVGIYIAHHLYKKFNLKLDEADAVWIPRYGANNGKPDLKPDYPCDLHQYTSKGRLDGYNGNLDLNQLIGTKPLSFFNGAEEVKVETSKNEYVVKKGDTLSHIAKKYDTTVNELAKLNNIKNVNLIYVGQKIKIPTASDIKGFKVGQKVTVKQSAQKYATGEKIPAWVKGKNIQSNN</sequence>
<dbReference type="KEGG" id="faf:OE104_03130"/>
<feature type="domain" description="LysM" evidence="2">
    <location>
        <begin position="208"/>
        <end position="252"/>
    </location>
</feature>
<evidence type="ECO:0000313" key="3">
    <source>
        <dbReference type="EMBL" id="WAA10342.1"/>
    </source>
</evidence>
<dbReference type="InterPro" id="IPR018392">
    <property type="entry name" value="LysM"/>
</dbReference>
<dbReference type="EMBL" id="CP106878">
    <property type="protein sequence ID" value="WAA10342.1"/>
    <property type="molecule type" value="Genomic_DNA"/>
</dbReference>
<protein>
    <submittedName>
        <fullName evidence="3">LysM peptidoglycan-binding domain-containing protein</fullName>
    </submittedName>
</protein>
<dbReference type="GO" id="GO:0009253">
    <property type="term" value="P:peptidoglycan catabolic process"/>
    <property type="evidence" value="ECO:0007669"/>
    <property type="project" value="InterPro"/>
</dbReference>
<accession>A0A9E8LVQ5</accession>
<evidence type="ECO:0000259" key="2">
    <source>
        <dbReference type="PROSITE" id="PS51782"/>
    </source>
</evidence>
<dbReference type="PROSITE" id="PS51904">
    <property type="entry name" value="GLYCOSYL_HYDROL_F25_2"/>
    <property type="match status" value="1"/>
</dbReference>
<dbReference type="Gene3D" id="3.10.350.10">
    <property type="entry name" value="LysM domain"/>
    <property type="match status" value="1"/>
</dbReference>
<dbReference type="Proteomes" id="UP001164718">
    <property type="component" value="Chromosome"/>
</dbReference>
<dbReference type="SMART" id="SM00257">
    <property type="entry name" value="LysM"/>
    <property type="match status" value="1"/>
</dbReference>
<dbReference type="InterPro" id="IPR017853">
    <property type="entry name" value="GH"/>
</dbReference>